<organism evidence="1">
    <name type="scientific">Trypanosoma brucei</name>
    <dbReference type="NCBI Taxonomy" id="5691"/>
    <lineage>
        <taxon>Eukaryota</taxon>
        <taxon>Discoba</taxon>
        <taxon>Euglenozoa</taxon>
        <taxon>Kinetoplastea</taxon>
        <taxon>Metakinetoplastina</taxon>
        <taxon>Trypanosomatida</taxon>
        <taxon>Trypanosomatidae</taxon>
        <taxon>Trypanosoma</taxon>
    </lineage>
</organism>
<accession>Q581P6</accession>
<reference evidence="1" key="1">
    <citation type="submission" date="2001-06" db="EMBL/GenBank/DDBJ databases">
        <authorList>
            <person name="Ghedin E."/>
            <person name="Blandin G."/>
            <person name="Bartholomeu D."/>
            <person name="Caler E."/>
            <person name="Haas B."/>
            <person name="Hannick L."/>
            <person name="Shallom J."/>
            <person name="Hou L."/>
            <person name="Djikeng A."/>
            <person name="Feldblyum T."/>
            <person name="Hostetler J."/>
            <person name="Johnson J."/>
            <person name="Jones K."/>
            <person name="Koo H.L."/>
            <person name="Larkin C."/>
            <person name="Pai G."/>
            <person name="Peterson J."/>
            <person name="Khalak H.G."/>
            <person name="Salzberg S."/>
            <person name="Simpson A.J."/>
            <person name="Tallon L."/>
            <person name="Van Aken S."/>
            <person name="Wanless D."/>
            <person name="White O."/>
            <person name="Wortman J."/>
            <person name="Fraser C.M."/>
            <person name="El-Sayed N.M.A."/>
        </authorList>
    </citation>
    <scope>NUCLEOTIDE SEQUENCE</scope>
    <source>
        <strain evidence="1">GUTat10.1</strain>
    </source>
</reference>
<dbReference type="AlphaFoldDB" id="Q581P6"/>
<reference evidence="1" key="3">
    <citation type="submission" date="2005-04" db="EMBL/GenBank/DDBJ databases">
        <authorList>
            <person name="Haas B."/>
            <person name="Blandin G."/>
            <person name="El-Sayed N."/>
        </authorList>
    </citation>
    <scope>NUCLEOTIDE SEQUENCE</scope>
    <source>
        <strain evidence="1">GUTat10.1</strain>
    </source>
</reference>
<protein>
    <submittedName>
        <fullName evidence="1">Uncharacterized protein</fullName>
    </submittedName>
</protein>
<evidence type="ECO:0000313" key="1">
    <source>
        <dbReference type="EMBL" id="AAX80057.1"/>
    </source>
</evidence>
<proteinExistence type="predicted"/>
<dbReference type="EMBL" id="AC091781">
    <property type="protein sequence ID" value="AAX80057.1"/>
    <property type="molecule type" value="Genomic_DNA"/>
</dbReference>
<reference evidence="1" key="2">
    <citation type="submission" date="2002-04" db="EMBL/GenBank/DDBJ databases">
        <authorList>
            <person name="El-Sayed N.M."/>
            <person name="Khalak H."/>
            <person name="Adams M.D."/>
        </authorList>
    </citation>
    <scope>NUCLEOTIDE SEQUENCE</scope>
    <source>
        <strain evidence="1">GUTat10.1</strain>
    </source>
</reference>
<gene>
    <name evidence="1" type="ORF">Tb04.30K5.30</name>
</gene>
<name>Q581P6_9TRYP</name>
<sequence length="36" mass="4229">MCIAKAFRNDEMELKERCILFIGRCDFILFVSLFGV</sequence>